<organism evidence="3 4">
    <name type="scientific">Devosia equisanguinis</name>
    <dbReference type="NCBI Taxonomy" id="2490941"/>
    <lineage>
        <taxon>Bacteria</taxon>
        <taxon>Pseudomonadati</taxon>
        <taxon>Pseudomonadota</taxon>
        <taxon>Alphaproteobacteria</taxon>
        <taxon>Hyphomicrobiales</taxon>
        <taxon>Devosiaceae</taxon>
        <taxon>Devosia</taxon>
    </lineage>
</organism>
<feature type="transmembrane region" description="Helical" evidence="1">
    <location>
        <begin position="25"/>
        <end position="48"/>
    </location>
</feature>
<dbReference type="InterPro" id="IPR016047">
    <property type="entry name" value="M23ase_b-sheet_dom"/>
</dbReference>
<keyword evidence="1" id="KW-0472">Membrane</keyword>
<dbReference type="AlphaFoldDB" id="A0A3S4GJ92"/>
<dbReference type="CDD" id="cd12797">
    <property type="entry name" value="M23_peptidase"/>
    <property type="match status" value="1"/>
</dbReference>
<proteinExistence type="predicted"/>
<feature type="domain" description="M23ase beta-sheet core" evidence="2">
    <location>
        <begin position="270"/>
        <end position="364"/>
    </location>
</feature>
<dbReference type="PANTHER" id="PTHR21666:SF270">
    <property type="entry name" value="MUREIN HYDROLASE ACTIVATOR ENVC"/>
    <property type="match status" value="1"/>
</dbReference>
<keyword evidence="3" id="KW-0378">Hydrolase</keyword>
<dbReference type="EC" id="3.4.24.-" evidence="3"/>
<dbReference type="OrthoDB" id="9805070at2"/>
<name>A0A3S4GJ92_9HYPH</name>
<dbReference type="PANTHER" id="PTHR21666">
    <property type="entry name" value="PEPTIDASE-RELATED"/>
    <property type="match status" value="1"/>
</dbReference>
<reference evidence="3 4" key="1">
    <citation type="submission" date="2018-12" db="EMBL/GenBank/DDBJ databases">
        <authorList>
            <person name="Criscuolo A."/>
        </authorList>
    </citation>
    <scope>NUCLEOTIDE SEQUENCE [LARGE SCALE GENOMIC DNA]</scope>
    <source>
        <strain evidence="3">ACIP1116281</strain>
    </source>
</reference>
<protein>
    <submittedName>
        <fullName evidence="3">Murein DD-endopeptidase MepM</fullName>
        <ecNumber evidence="3">3.4.24.-</ecNumber>
    </submittedName>
</protein>
<dbReference type="EMBL" id="UZWD01000038">
    <property type="protein sequence ID" value="VDS05979.1"/>
    <property type="molecule type" value="Genomic_DNA"/>
</dbReference>
<dbReference type="FunFam" id="2.70.70.10:FF:000006">
    <property type="entry name" value="M23 family peptidase"/>
    <property type="match status" value="1"/>
</dbReference>
<dbReference type="Proteomes" id="UP000268844">
    <property type="component" value="Unassembled WGS sequence"/>
</dbReference>
<dbReference type="InterPro" id="IPR011055">
    <property type="entry name" value="Dup_hybrid_motif"/>
</dbReference>
<gene>
    <name evidence="3" type="primary">mepM_2</name>
    <name evidence="3" type="ORF">DEVEQU_03126</name>
</gene>
<dbReference type="Gene3D" id="2.70.70.10">
    <property type="entry name" value="Glucose Permease (Domain IIA)"/>
    <property type="match status" value="1"/>
</dbReference>
<keyword evidence="1" id="KW-0812">Transmembrane</keyword>
<dbReference type="InterPro" id="IPR050570">
    <property type="entry name" value="Cell_wall_metabolism_enzyme"/>
</dbReference>
<evidence type="ECO:0000259" key="2">
    <source>
        <dbReference type="Pfam" id="PF01551"/>
    </source>
</evidence>
<accession>A0A3S4GJ92</accession>
<keyword evidence="4" id="KW-1185">Reference proteome</keyword>
<dbReference type="GO" id="GO:0004222">
    <property type="term" value="F:metalloendopeptidase activity"/>
    <property type="evidence" value="ECO:0007669"/>
    <property type="project" value="TreeGrafter"/>
</dbReference>
<keyword evidence="1" id="KW-1133">Transmembrane helix</keyword>
<dbReference type="SUPFAM" id="SSF51261">
    <property type="entry name" value="Duplicated hybrid motif"/>
    <property type="match status" value="1"/>
</dbReference>
<dbReference type="RefSeq" id="WP_126151499.1">
    <property type="nucleotide sequence ID" value="NZ_JBHTMH010000001.1"/>
</dbReference>
<evidence type="ECO:0000256" key="1">
    <source>
        <dbReference type="SAM" id="Phobius"/>
    </source>
</evidence>
<sequence>MLQASGYRRSETKGAALARKGIHPALFYGLFAALLGTNALTATGLLMAPDIARLMSGQNNLVVSAYEDRLAQMRVEIDRLHSRSYAQAGDINLQLQELAQQQDVLLEQHQLVRVLVEKADQLGIAAVKPDASVPKPQMTIGAAGNPDVPATAQAVAQMMEETQMAMTGIATAANQRTEGISSELGKLGIRLQLPEAGLNGVGGPLLDAVDGADASPMIEDANAVMDALLRYKVARDSLDSVPVHMPIAGNFRRSSGFGNRTDPFTGGRAFHAGLDWAAPSGTTVLSAAAGVVSFVGTKSGYGNVIEVSHANGLMTRYAHLSAFLTKEGQAVQAGTPIAKVGSTGRSTGPHLHLEVRRDDQAIDPSPFMDAGKRLMAMVD</sequence>
<evidence type="ECO:0000313" key="4">
    <source>
        <dbReference type="Proteomes" id="UP000268844"/>
    </source>
</evidence>
<dbReference type="Pfam" id="PF01551">
    <property type="entry name" value="Peptidase_M23"/>
    <property type="match status" value="1"/>
</dbReference>
<evidence type="ECO:0000313" key="3">
    <source>
        <dbReference type="EMBL" id="VDS05979.1"/>
    </source>
</evidence>